<evidence type="ECO:0000259" key="1">
    <source>
        <dbReference type="SMART" id="SM00507"/>
    </source>
</evidence>
<dbReference type="RefSeq" id="WP_169071269.1">
    <property type="nucleotide sequence ID" value="NZ_SPMX01000056.1"/>
</dbReference>
<name>A0ABX1TCZ9_9PROT</name>
<evidence type="ECO:0000313" key="3">
    <source>
        <dbReference type="Proteomes" id="UP000886469"/>
    </source>
</evidence>
<dbReference type="CDD" id="cd00085">
    <property type="entry name" value="HNHc"/>
    <property type="match status" value="1"/>
</dbReference>
<gene>
    <name evidence="2" type="ORF">E4Q08_17120</name>
</gene>
<dbReference type="EMBL" id="SPMX01000056">
    <property type="protein sequence ID" value="NMQ06846.1"/>
    <property type="molecule type" value="Genomic_DNA"/>
</dbReference>
<reference evidence="2" key="1">
    <citation type="submission" date="2019-03" db="EMBL/GenBank/DDBJ databases">
        <title>Metabolic reconstructions from genomes of highly enriched 'Candidatus Accumulibacter' and 'Candidatus Competibacter' bioreactor populations.</title>
        <authorList>
            <person name="Annavajhala M.K."/>
            <person name="Welles L."/>
            <person name="Abbas B."/>
            <person name="Sorokin D."/>
            <person name="Park H."/>
            <person name="Van Loosdrecht M."/>
            <person name="Chandran K."/>
        </authorList>
    </citation>
    <scope>NUCLEOTIDE SEQUENCE</scope>
    <source>
        <strain evidence="2">SBR_L</strain>
    </source>
</reference>
<dbReference type="GO" id="GO:0004519">
    <property type="term" value="F:endonuclease activity"/>
    <property type="evidence" value="ECO:0007669"/>
    <property type="project" value="UniProtKB-KW"/>
</dbReference>
<evidence type="ECO:0000313" key="2">
    <source>
        <dbReference type="EMBL" id="NMQ06846.1"/>
    </source>
</evidence>
<dbReference type="InterPro" id="IPR003615">
    <property type="entry name" value="HNH_nuc"/>
</dbReference>
<dbReference type="SMART" id="SM00507">
    <property type="entry name" value="HNHc"/>
    <property type="match status" value="1"/>
</dbReference>
<dbReference type="InterPro" id="IPR002711">
    <property type="entry name" value="HNH"/>
</dbReference>
<dbReference type="Proteomes" id="UP000886469">
    <property type="component" value="Unassembled WGS sequence"/>
</dbReference>
<sequence>MTYRRFDGQENEFEEWALSNPGGIVVNSSPGRLNPTYLKAHRPKCNSFWNHPEARTNYSKHCFDSATEAIEYLRVNEIGKPGFECTACRVAALEPTPEFTEFEKRVAVLLAEGVTQDPPGNIHPSKVEISGGTAYYRDPLVAARVQQYAEGKCELCRAHAPFRTVRGTPYLEIHHVRKLADGGGDTVCNTVALCPNCHRATHYAQDARDLTRALYDALARLRPQ</sequence>
<accession>A0ABX1TCZ9</accession>
<keyword evidence="3" id="KW-1185">Reference proteome</keyword>
<feature type="domain" description="HNH nuclease" evidence="1">
    <location>
        <begin position="150"/>
        <end position="199"/>
    </location>
</feature>
<keyword evidence="2" id="KW-0255">Endonuclease</keyword>
<dbReference type="Pfam" id="PF01844">
    <property type="entry name" value="HNH"/>
    <property type="match status" value="1"/>
</dbReference>
<protein>
    <submittedName>
        <fullName evidence="2">HNH endonuclease</fullName>
    </submittedName>
</protein>
<organism evidence="2 3">
    <name type="scientific">Candidatus Accumulibacter contiguus</name>
    <dbReference type="NCBI Taxonomy" id="2954381"/>
    <lineage>
        <taxon>Bacteria</taxon>
        <taxon>Pseudomonadati</taxon>
        <taxon>Pseudomonadota</taxon>
        <taxon>Betaproteobacteria</taxon>
        <taxon>Candidatus Accumulibacter</taxon>
    </lineage>
</organism>
<comment type="caution">
    <text evidence="2">The sequence shown here is derived from an EMBL/GenBank/DDBJ whole genome shotgun (WGS) entry which is preliminary data.</text>
</comment>
<dbReference type="Gene3D" id="1.10.30.50">
    <property type="match status" value="1"/>
</dbReference>
<proteinExistence type="predicted"/>
<keyword evidence="2" id="KW-0378">Hydrolase</keyword>
<keyword evidence="2" id="KW-0540">Nuclease</keyword>